<protein>
    <recommendedName>
        <fullName evidence="3">DUF4241 domain-containing protein</fullName>
    </recommendedName>
</protein>
<keyword evidence="2" id="KW-1185">Reference proteome</keyword>
<proteinExistence type="predicted"/>
<dbReference type="Pfam" id="PF14025">
    <property type="entry name" value="DUF4241"/>
    <property type="match status" value="1"/>
</dbReference>
<organism evidence="1 2">
    <name type="scientific">Streptomyces regalis</name>
    <dbReference type="NCBI Taxonomy" id="68262"/>
    <lineage>
        <taxon>Bacteria</taxon>
        <taxon>Bacillati</taxon>
        <taxon>Actinomycetota</taxon>
        <taxon>Actinomycetes</taxon>
        <taxon>Kitasatosporales</taxon>
        <taxon>Streptomycetaceae</taxon>
        <taxon>Streptomyces</taxon>
    </lineage>
</organism>
<gene>
    <name evidence="1" type="ORF">ADL12_02875</name>
</gene>
<name>A0A0X3VMJ6_9ACTN</name>
<evidence type="ECO:0008006" key="3">
    <source>
        <dbReference type="Google" id="ProtNLM"/>
    </source>
</evidence>
<dbReference type="AlphaFoldDB" id="A0A0X3VMJ6"/>
<dbReference type="EMBL" id="LLZG01000008">
    <property type="protein sequence ID" value="KUL45888.1"/>
    <property type="molecule type" value="Genomic_DNA"/>
</dbReference>
<evidence type="ECO:0000313" key="2">
    <source>
        <dbReference type="Proteomes" id="UP000053923"/>
    </source>
</evidence>
<dbReference type="Proteomes" id="UP000053923">
    <property type="component" value="Unassembled WGS sequence"/>
</dbReference>
<dbReference type="OrthoDB" id="9789980at2"/>
<reference evidence="2" key="1">
    <citation type="submission" date="2015-10" db="EMBL/GenBank/DDBJ databases">
        <authorList>
            <person name="Ju K.-S."/>
            <person name="Doroghazi J.R."/>
            <person name="Metcalf W.W."/>
        </authorList>
    </citation>
    <scope>NUCLEOTIDE SEQUENCE [LARGE SCALE GENOMIC DNA]</scope>
    <source>
        <strain evidence="2">NRRL 3151</strain>
    </source>
</reference>
<dbReference type="RefSeq" id="WP_062698105.1">
    <property type="nucleotide sequence ID" value="NZ_LLZG01000008.1"/>
</dbReference>
<sequence>MIIDVTYGEDWDAASRTVLGPISRDLAASRDAAGEQYAVVLREPERPQPIAVLTIAWAHDYLGVWAYDDQGRRIREFDLRRLEPDRLFCRHIAQWHYGTEDMKEFADNAGRVLIDLYPDGKGRKVSQPRGIGGGSTHTSADVPDAQRWAPAVAFGDWGWAVALATGGLVRDVALRDATTETPETPHQDGPAGLQENGHVTAPGWRPPSPLRPRHLEEMFTPGTRFSPPDDHATGPYAVERVIDAGSLRLPTGRVVACDPGWTDPGEPFTVAVPPGSYRMEIATASYPTEHWRKALHMEDFTGARIVVSDEPTVAWELALRPGQDPRTLREGEFYGFGVDTGTGCFVDAAAADRLTGGEDTVPHDDNTDGIVVLDDPESGGNLIVYPSGMGDGSYPVWIGRDADGEVTCLVADMLILRHQELLPDRSQRDG</sequence>
<accession>A0A0X3VMJ6</accession>
<comment type="caution">
    <text evidence="1">The sequence shown here is derived from an EMBL/GenBank/DDBJ whole genome shotgun (WGS) entry which is preliminary data.</text>
</comment>
<dbReference type="InterPro" id="IPR025335">
    <property type="entry name" value="DUF4241"/>
</dbReference>
<evidence type="ECO:0000313" key="1">
    <source>
        <dbReference type="EMBL" id="KUL45888.1"/>
    </source>
</evidence>